<reference evidence="3 4" key="1">
    <citation type="submission" date="2016-03" db="EMBL/GenBank/DDBJ databases">
        <title>Whole genome sequencing of Grifola frondosa 9006-11.</title>
        <authorList>
            <person name="Min B."/>
            <person name="Park H."/>
            <person name="Kim J.-G."/>
            <person name="Cho H."/>
            <person name="Oh Y.-L."/>
            <person name="Kong W.-S."/>
            <person name="Choi I.-G."/>
        </authorList>
    </citation>
    <scope>NUCLEOTIDE SEQUENCE [LARGE SCALE GENOMIC DNA]</scope>
    <source>
        <strain evidence="3 4">9006-11</strain>
    </source>
</reference>
<gene>
    <name evidence="3" type="ORF">A0H81_10265</name>
</gene>
<keyword evidence="1" id="KW-1133">Transmembrane helix</keyword>
<dbReference type="Proteomes" id="UP000092993">
    <property type="component" value="Unassembled WGS sequence"/>
</dbReference>
<feature type="chain" id="PRO_5008888870" evidence="2">
    <location>
        <begin position="21"/>
        <end position="324"/>
    </location>
</feature>
<feature type="transmembrane region" description="Helical" evidence="1">
    <location>
        <begin position="196"/>
        <end position="217"/>
    </location>
</feature>
<organism evidence="3 4">
    <name type="scientific">Grifola frondosa</name>
    <name type="common">Maitake</name>
    <name type="synonym">Polyporus frondosus</name>
    <dbReference type="NCBI Taxonomy" id="5627"/>
    <lineage>
        <taxon>Eukaryota</taxon>
        <taxon>Fungi</taxon>
        <taxon>Dikarya</taxon>
        <taxon>Basidiomycota</taxon>
        <taxon>Agaricomycotina</taxon>
        <taxon>Agaricomycetes</taxon>
        <taxon>Polyporales</taxon>
        <taxon>Grifolaceae</taxon>
        <taxon>Grifola</taxon>
    </lineage>
</organism>
<sequence>MHSMRIKVLLLYFSFPHLWAAPLSPAIFFPSVVFVILYALILPVVAWRMITPRSRTLALLGTILFSVERIIVYSLRIAEAHSAKERVSEGLVTYMQTTFGAGFISIGHDVVTILRSMLVTSTQGTPVSKNFRDDESLEPLTSLPGHAAPSHSVSPSIRMSFSRTSHDGAFGSVACIDYKQAINSGFHAALTQQLRYASTAVALFLIIGVNAVALWAYFAMPRIPRNSALLVFAVSLLLCIVGAYRMIVMRFSTTSLLSTAPGSLNSPGSKRTFYLFHVLPEFLTAAILLSVNVKRIFATGMFGDVAYRDKNNPVVLSRSLLMTK</sequence>
<evidence type="ECO:0000313" key="3">
    <source>
        <dbReference type="EMBL" id="OBZ69567.1"/>
    </source>
</evidence>
<name>A0A1C7LZH6_GRIFR</name>
<feature type="signal peptide" evidence="2">
    <location>
        <begin position="1"/>
        <end position="20"/>
    </location>
</feature>
<feature type="transmembrane region" description="Helical" evidence="1">
    <location>
        <begin position="272"/>
        <end position="291"/>
    </location>
</feature>
<feature type="transmembrane region" description="Helical" evidence="1">
    <location>
        <begin position="229"/>
        <end position="252"/>
    </location>
</feature>
<proteinExistence type="predicted"/>
<dbReference type="EMBL" id="LUGG01000015">
    <property type="protein sequence ID" value="OBZ69567.1"/>
    <property type="molecule type" value="Genomic_DNA"/>
</dbReference>
<dbReference type="OrthoDB" id="2562239at2759"/>
<dbReference type="AlphaFoldDB" id="A0A1C7LZH6"/>
<dbReference type="OMA" id="FWISSAK"/>
<accession>A0A1C7LZH6</accession>
<evidence type="ECO:0000256" key="2">
    <source>
        <dbReference type="SAM" id="SignalP"/>
    </source>
</evidence>
<comment type="caution">
    <text evidence="3">The sequence shown here is derived from an EMBL/GenBank/DDBJ whole genome shotgun (WGS) entry which is preliminary data.</text>
</comment>
<keyword evidence="1" id="KW-0812">Transmembrane</keyword>
<feature type="transmembrane region" description="Helical" evidence="1">
    <location>
        <begin position="30"/>
        <end position="50"/>
    </location>
</feature>
<protein>
    <submittedName>
        <fullName evidence="3">Uncharacterized protein</fullName>
    </submittedName>
</protein>
<keyword evidence="1" id="KW-0472">Membrane</keyword>
<keyword evidence="2" id="KW-0732">Signal</keyword>
<keyword evidence="4" id="KW-1185">Reference proteome</keyword>
<evidence type="ECO:0000256" key="1">
    <source>
        <dbReference type="SAM" id="Phobius"/>
    </source>
</evidence>
<evidence type="ECO:0000313" key="4">
    <source>
        <dbReference type="Proteomes" id="UP000092993"/>
    </source>
</evidence>